<reference evidence="4 5" key="1">
    <citation type="submission" date="2023-01" db="EMBL/GenBank/DDBJ databases">
        <authorList>
            <person name="Whitehead M."/>
        </authorList>
    </citation>
    <scope>NUCLEOTIDE SEQUENCE [LARGE SCALE GENOMIC DNA]</scope>
</reference>
<dbReference type="InterPro" id="IPR048365">
    <property type="entry name" value="TNP-like_RNaseH_N"/>
</dbReference>
<dbReference type="Pfam" id="PF21788">
    <property type="entry name" value="TNP-like_GBD"/>
    <property type="match status" value="1"/>
</dbReference>
<dbReference type="AlphaFoldDB" id="A0AAV0WNZ8"/>
<evidence type="ECO:0000313" key="4">
    <source>
        <dbReference type="EMBL" id="CAI6357562.1"/>
    </source>
</evidence>
<proteinExistence type="predicted"/>
<name>A0AAV0WNZ8_9HEMI</name>
<dbReference type="EMBL" id="CARXXK010000002">
    <property type="protein sequence ID" value="CAI6357562.1"/>
    <property type="molecule type" value="Genomic_DNA"/>
</dbReference>
<evidence type="ECO:0000259" key="2">
    <source>
        <dbReference type="Pfam" id="PF21787"/>
    </source>
</evidence>
<dbReference type="Pfam" id="PF12017">
    <property type="entry name" value="Tnp_P_element"/>
    <property type="match status" value="1"/>
</dbReference>
<comment type="caution">
    <text evidence="4">The sequence shown here is derived from an EMBL/GenBank/DDBJ whole genome shotgun (WGS) entry which is preliminary data.</text>
</comment>
<dbReference type="Pfam" id="PF21787">
    <property type="entry name" value="TNP-like_RNaseH_N"/>
    <property type="match status" value="1"/>
</dbReference>
<dbReference type="Proteomes" id="UP001160148">
    <property type="component" value="Unassembled WGS sequence"/>
</dbReference>
<feature type="domain" description="Transposable element P transposase-like RNase H" evidence="2">
    <location>
        <begin position="89"/>
        <end position="205"/>
    </location>
</feature>
<dbReference type="InterPro" id="IPR048366">
    <property type="entry name" value="TNP-like_GBD"/>
</dbReference>
<evidence type="ECO:0000313" key="5">
    <source>
        <dbReference type="Proteomes" id="UP001160148"/>
    </source>
</evidence>
<evidence type="ECO:0000259" key="3">
    <source>
        <dbReference type="Pfam" id="PF21788"/>
    </source>
</evidence>
<organism evidence="4 5">
    <name type="scientific">Macrosiphum euphorbiae</name>
    <name type="common">potato aphid</name>
    <dbReference type="NCBI Taxonomy" id="13131"/>
    <lineage>
        <taxon>Eukaryota</taxon>
        <taxon>Metazoa</taxon>
        <taxon>Ecdysozoa</taxon>
        <taxon>Arthropoda</taxon>
        <taxon>Hexapoda</taxon>
        <taxon>Insecta</taxon>
        <taxon>Pterygota</taxon>
        <taxon>Neoptera</taxon>
        <taxon>Paraneoptera</taxon>
        <taxon>Hemiptera</taxon>
        <taxon>Sternorrhyncha</taxon>
        <taxon>Aphidomorpha</taxon>
        <taxon>Aphidoidea</taxon>
        <taxon>Aphididae</taxon>
        <taxon>Macrosiphini</taxon>
        <taxon>Macrosiphum</taxon>
    </lineage>
</organism>
<feature type="domain" description="Transposable element P transposase-like GTP-binding insertion" evidence="3">
    <location>
        <begin position="230"/>
        <end position="347"/>
    </location>
</feature>
<accession>A0AAV0WNZ8</accession>
<keyword evidence="5" id="KW-1185">Reference proteome</keyword>
<evidence type="ECO:0008006" key="6">
    <source>
        <dbReference type="Google" id="ProtNLM"/>
    </source>
</evidence>
<sequence length="445" mass="51222">MIKKKWIDNEESRFEYKFKNILSKIFTPTQTELLLRLKKVYKWSPEDIASAITIRSVSPKAYRYLREKKNFPLPGMSTLRNWASTFSIEPGLLKNVMILLKAKGDTMSVNEKLTMISFDETYVSNKICYDKKSEQIYGPAKCVQAVVLRGLVGSWKQPIYFDFDTPMSKELLLHIISEVHNIGFKVVAMVSDMGPSNMGLWRDLGICTENTWFKHPVEGTKVHVFADVPHLFKLARNHFLDNSVGFVLSDGKLIGKNILKEILRINKDQDFQVAYKLSEKHINVQGTARMNVKLAAHVFSNSVSKAILFCGEKNLINDCNWKEASEVIQLINDWFDLMNTQQKYDNHVASYGLNENEQNELLSKMNNFILQMRVYGKNVLLPFQKGIIVTNKSVQNLLEDLKDFGLSYIMTRKLNQDMVENLFSYLKGMAGSAMNNISPIDFKYW</sequence>
<feature type="domain" description="THAP9-like helix-turn-helix" evidence="1">
    <location>
        <begin position="17"/>
        <end position="82"/>
    </location>
</feature>
<gene>
    <name evidence="4" type="ORF">MEUPH1_LOCUS13174</name>
</gene>
<dbReference type="InterPro" id="IPR021896">
    <property type="entry name" value="THAP9-like_HTH"/>
</dbReference>
<evidence type="ECO:0000259" key="1">
    <source>
        <dbReference type="Pfam" id="PF12017"/>
    </source>
</evidence>
<protein>
    <recommendedName>
        <fullName evidence="6">Transposase</fullName>
    </recommendedName>
</protein>